<feature type="region of interest" description="Disordered" evidence="1">
    <location>
        <begin position="413"/>
        <end position="435"/>
    </location>
</feature>
<accession>A0A9I9EK52</accession>
<proteinExistence type="predicted"/>
<reference evidence="2" key="1">
    <citation type="submission" date="2023-03" db="UniProtKB">
        <authorList>
            <consortium name="EnsemblPlants"/>
        </authorList>
    </citation>
    <scope>IDENTIFICATION</scope>
</reference>
<dbReference type="Gramene" id="MELO3C034855.2.1">
    <property type="protein sequence ID" value="MELO3C034855.2.1"/>
    <property type="gene ID" value="MELO3C034855.2"/>
</dbReference>
<evidence type="ECO:0000256" key="1">
    <source>
        <dbReference type="SAM" id="MobiDB-lite"/>
    </source>
</evidence>
<organism evidence="2">
    <name type="scientific">Cucumis melo</name>
    <name type="common">Muskmelon</name>
    <dbReference type="NCBI Taxonomy" id="3656"/>
    <lineage>
        <taxon>Eukaryota</taxon>
        <taxon>Viridiplantae</taxon>
        <taxon>Streptophyta</taxon>
        <taxon>Embryophyta</taxon>
        <taxon>Tracheophyta</taxon>
        <taxon>Spermatophyta</taxon>
        <taxon>Magnoliopsida</taxon>
        <taxon>eudicotyledons</taxon>
        <taxon>Gunneridae</taxon>
        <taxon>Pentapetalae</taxon>
        <taxon>rosids</taxon>
        <taxon>fabids</taxon>
        <taxon>Cucurbitales</taxon>
        <taxon>Cucurbitaceae</taxon>
        <taxon>Benincaseae</taxon>
        <taxon>Cucumis</taxon>
    </lineage>
</organism>
<evidence type="ECO:0000313" key="2">
    <source>
        <dbReference type="EnsemblPlants" id="MELO3C034855.2.1"/>
    </source>
</evidence>
<dbReference type="EnsemblPlants" id="MELO3C034855.2.1">
    <property type="protein sequence ID" value="MELO3C034855.2.1"/>
    <property type="gene ID" value="MELO3C034855.2"/>
</dbReference>
<name>A0A9I9EK52_CUCME</name>
<protein>
    <submittedName>
        <fullName evidence="2">Uncharacterized protein</fullName>
    </submittedName>
</protein>
<sequence>MEFSKSSTTSAFLILLDGFNSSISPKFKKMFPLLNKQVRPVVDLHHSTPKHQTRPQVGFARFIISRAPFLRFFVLDSNLGFLEGVLDNLEPVFFFLALQTFFLEDFAPLFEVQLLKCLAVPILESVVHNYRACPAIVQVILGTTIPQFGHTPFDLERPLLCLYFQSHISGAHCASFQQPSAELQIAVAQEPEDLTCFDHSLSFALVVGWGNDFSSTSCKAGILGASLKSLKPIPIFLGLILASMGATIPCSFFPSPPPLYPIFSSSFRPMPLVCFSNAPTFPGSESFLLPDTIRLFFSICDFTLSLSLLSAPSLILFPNAVGKNKSSPSSSPSTLEPFSLNPLGFLSEIDELNPRPEPDVLEPKPRPGWSSSTLSVSPSLEILSISWLGMTVPVDTKLTGLVRSGFLDKSRSLRRFLDENPSPSESESDPVANTP</sequence>
<dbReference type="AlphaFoldDB" id="A0A9I9EK52"/>
<feature type="compositionally biased region" description="Basic and acidic residues" evidence="1">
    <location>
        <begin position="354"/>
        <end position="365"/>
    </location>
</feature>
<feature type="region of interest" description="Disordered" evidence="1">
    <location>
        <begin position="354"/>
        <end position="374"/>
    </location>
</feature>